<feature type="region of interest" description="Disordered" evidence="1">
    <location>
        <begin position="58"/>
        <end position="82"/>
    </location>
</feature>
<protein>
    <recommendedName>
        <fullName evidence="4">Secreted protein</fullName>
    </recommendedName>
</protein>
<evidence type="ECO:0000313" key="3">
    <source>
        <dbReference type="Proteomes" id="UP000685013"/>
    </source>
</evidence>
<sequence>MRCVLILDGICSGGRQVSEALFHSFLGLFNGGCLRNRVGHGTKNYRCSQMVVGGTERRADGEDLNQKQKKNGRFKCSSATKA</sequence>
<reference evidence="2 3" key="1">
    <citation type="journal article" date="2021" name="Hortic Res">
        <title>The domestication of Cucurbita argyrosperma as revealed by the genome of its wild relative.</title>
        <authorList>
            <person name="Barrera-Redondo J."/>
            <person name="Sanchez-de la Vega G."/>
            <person name="Aguirre-Liguori J.A."/>
            <person name="Castellanos-Morales G."/>
            <person name="Gutierrez-Guerrero Y.T."/>
            <person name="Aguirre-Dugua X."/>
            <person name="Aguirre-Planter E."/>
            <person name="Tenaillon M.I."/>
            <person name="Lira-Saade R."/>
            <person name="Eguiarte L.E."/>
        </authorList>
    </citation>
    <scope>NUCLEOTIDE SEQUENCE [LARGE SCALE GENOMIC DNA]</scope>
    <source>
        <strain evidence="2">JBR-2021</strain>
    </source>
</reference>
<feature type="non-terminal residue" evidence="2">
    <location>
        <position position="1"/>
    </location>
</feature>
<dbReference type="Proteomes" id="UP000685013">
    <property type="component" value="Chromosome 4"/>
</dbReference>
<comment type="caution">
    <text evidence="2">The sequence shown here is derived from an EMBL/GenBank/DDBJ whole genome shotgun (WGS) entry which is preliminary data.</text>
</comment>
<evidence type="ECO:0008006" key="4">
    <source>
        <dbReference type="Google" id="ProtNLM"/>
    </source>
</evidence>
<proteinExistence type="predicted"/>
<gene>
    <name evidence="2" type="ORF">SDJN03_07655</name>
</gene>
<organism evidence="2 3">
    <name type="scientific">Cucurbita argyrosperma subsp. sororia</name>
    <dbReference type="NCBI Taxonomy" id="37648"/>
    <lineage>
        <taxon>Eukaryota</taxon>
        <taxon>Viridiplantae</taxon>
        <taxon>Streptophyta</taxon>
        <taxon>Embryophyta</taxon>
        <taxon>Tracheophyta</taxon>
        <taxon>Spermatophyta</taxon>
        <taxon>Magnoliopsida</taxon>
        <taxon>eudicotyledons</taxon>
        <taxon>Gunneridae</taxon>
        <taxon>Pentapetalae</taxon>
        <taxon>rosids</taxon>
        <taxon>fabids</taxon>
        <taxon>Cucurbitales</taxon>
        <taxon>Cucurbitaceae</taxon>
        <taxon>Cucurbiteae</taxon>
        <taxon>Cucurbita</taxon>
    </lineage>
</organism>
<dbReference type="AlphaFoldDB" id="A0AAV6NW45"/>
<accession>A0AAV6NW45</accession>
<dbReference type="EMBL" id="JAGKQH010000004">
    <property type="protein sequence ID" value="KAG6602422.1"/>
    <property type="molecule type" value="Genomic_DNA"/>
</dbReference>
<name>A0AAV6NW45_9ROSI</name>
<keyword evidence="3" id="KW-1185">Reference proteome</keyword>
<evidence type="ECO:0000313" key="2">
    <source>
        <dbReference type="EMBL" id="KAG6602422.1"/>
    </source>
</evidence>
<evidence type="ECO:0000256" key="1">
    <source>
        <dbReference type="SAM" id="MobiDB-lite"/>
    </source>
</evidence>